<sequence length="163" mass="17480">MTTPAPPAQLKKRAVRFQRLEINTGTEETPNWVPVRGLTSIPLELSPEEVDTSDFDSDGWSDSLTTFRSWTLNVTGFEGFTGEEASPVEDPGQEALKAAGIATGSDAYVQVRMYRTDNNKGYQGRGSANWSGTGGDVKGVSPFNCNITGAGALTPFTYTPPTP</sequence>
<protein>
    <recommendedName>
        <fullName evidence="3">Phage tail protein</fullName>
    </recommendedName>
</protein>
<dbReference type="EMBL" id="SWMS01000014">
    <property type="protein sequence ID" value="TKG66913.1"/>
    <property type="molecule type" value="Genomic_DNA"/>
</dbReference>
<evidence type="ECO:0000313" key="2">
    <source>
        <dbReference type="Proteomes" id="UP000309992"/>
    </source>
</evidence>
<evidence type="ECO:0000313" key="1">
    <source>
        <dbReference type="EMBL" id="TKG66913.1"/>
    </source>
</evidence>
<name>A0ABY2RZX7_9PSEU</name>
<accession>A0ABY2RZX7</accession>
<gene>
    <name evidence="1" type="ORF">FCN18_23660</name>
</gene>
<dbReference type="NCBIfam" id="NF047353">
    <property type="entry name" value="tube_lmo2291"/>
    <property type="match status" value="1"/>
</dbReference>
<comment type="caution">
    <text evidence="1">The sequence shown here is derived from an EMBL/GenBank/DDBJ whole genome shotgun (WGS) entry which is preliminary data.</text>
</comment>
<evidence type="ECO:0008006" key="3">
    <source>
        <dbReference type="Google" id="ProtNLM"/>
    </source>
</evidence>
<organism evidence="1 2">
    <name type="scientific">Prauserella endophytica</name>
    <dbReference type="NCBI Taxonomy" id="1592324"/>
    <lineage>
        <taxon>Bacteria</taxon>
        <taxon>Bacillati</taxon>
        <taxon>Actinomycetota</taxon>
        <taxon>Actinomycetes</taxon>
        <taxon>Pseudonocardiales</taxon>
        <taxon>Pseudonocardiaceae</taxon>
        <taxon>Prauserella</taxon>
        <taxon>Prauserella coralliicola group</taxon>
    </lineage>
</organism>
<dbReference type="Proteomes" id="UP000309992">
    <property type="component" value="Unassembled WGS sequence"/>
</dbReference>
<proteinExistence type="predicted"/>
<keyword evidence="2" id="KW-1185">Reference proteome</keyword>
<dbReference type="RefSeq" id="WP_112275422.1">
    <property type="nucleotide sequence ID" value="NZ_SWMS01000014.1"/>
</dbReference>
<reference evidence="1 2" key="1">
    <citation type="journal article" date="2015" name="Antonie Van Leeuwenhoek">
        <title>Prauserella endophytica sp. nov., an endophytic actinobacterium isolated from Tamarix taklamakanensis.</title>
        <authorList>
            <person name="Liu J.M."/>
            <person name="Habden X."/>
            <person name="Guo L."/>
            <person name="Tuo L."/>
            <person name="Jiang Z.K."/>
            <person name="Liu S.W."/>
            <person name="Liu X.F."/>
            <person name="Chen L."/>
            <person name="Li R.F."/>
            <person name="Zhang Y.Q."/>
            <person name="Sun C.H."/>
        </authorList>
    </citation>
    <scope>NUCLEOTIDE SEQUENCE [LARGE SCALE GENOMIC DNA]</scope>
    <source>
        <strain evidence="1 2">CGMCC 4.7182</strain>
    </source>
</reference>